<comment type="caution">
    <text evidence="1">The sequence shown here is derived from an EMBL/GenBank/DDBJ whole genome shotgun (WGS) entry which is preliminary data.</text>
</comment>
<name>A0ACC3SYJ7_LIPKO</name>
<reference evidence="2" key="1">
    <citation type="journal article" date="2024" name="Front. Bioeng. Biotechnol.">
        <title>Genome-scale model development and genomic sequencing of the oleaginous clade Lipomyces.</title>
        <authorList>
            <person name="Czajka J.J."/>
            <person name="Han Y."/>
            <person name="Kim J."/>
            <person name="Mondo S.J."/>
            <person name="Hofstad B.A."/>
            <person name="Robles A."/>
            <person name="Haridas S."/>
            <person name="Riley R."/>
            <person name="LaButti K."/>
            <person name="Pangilinan J."/>
            <person name="Andreopoulos W."/>
            <person name="Lipzen A."/>
            <person name="Yan J."/>
            <person name="Wang M."/>
            <person name="Ng V."/>
            <person name="Grigoriev I.V."/>
            <person name="Spatafora J.W."/>
            <person name="Magnuson J.K."/>
            <person name="Baker S.E."/>
            <person name="Pomraning K.R."/>
        </authorList>
    </citation>
    <scope>NUCLEOTIDE SEQUENCE [LARGE SCALE GENOMIC DNA]</scope>
    <source>
        <strain evidence="2">CBS 7786</strain>
    </source>
</reference>
<accession>A0ACC3SYJ7</accession>
<evidence type="ECO:0000313" key="1">
    <source>
        <dbReference type="EMBL" id="KAK9236673.1"/>
    </source>
</evidence>
<organism evidence="1 2">
    <name type="scientific">Lipomyces kononenkoae</name>
    <name type="common">Yeast</name>
    <dbReference type="NCBI Taxonomy" id="34357"/>
    <lineage>
        <taxon>Eukaryota</taxon>
        <taxon>Fungi</taxon>
        <taxon>Dikarya</taxon>
        <taxon>Ascomycota</taxon>
        <taxon>Saccharomycotina</taxon>
        <taxon>Lipomycetes</taxon>
        <taxon>Lipomycetales</taxon>
        <taxon>Lipomycetaceae</taxon>
        <taxon>Lipomyces</taxon>
    </lineage>
</organism>
<sequence length="552" mass="60996">MRFFNMLIPTTCALALVVDPTLGLSIDSSKIRRQPVLSSAVSSSRLSASFDWLRQQSAFLSSVSDSTSQGSDFESWLSLQSARSFDGILANIGPDGANVVGQNVQPGVVVASPSHDHPDYFYHWVRDGAITIRVLVDEYAKSGSASVKTIIDAYVDNVRTTQWTPNPSGQFGRGGLGEPKFEVDGRAFVGTWGRPQRDGPALRAITLISYTRALQDRGASIDSLRYLYDLIKPDLEYVSKFWASPGFDLWEEQEGLHFFTAMVQYKALFLGKDISLDFNDDGAARWYRTQSNGLKQFLLSFWDEERGYLVETLASPRSGLDTAILLGAIHGGSETVFPIYSDSMIATLQALVADMLARYPINEQDSFDSDSFPSAVGIGRYPEDVYSGGDLGDSGLGNPWFLCTASVAHTLYGLVEHLALSNSGLTITNLTADFYLPLLSPTPEIKPEYCDFSATGMWSRSAPILRFAPGSRENEQVITNIMHYADGFLRVVRKHADGDGNMSEQFDRNTGFMRGARQLTWSFESVFSAIEMRERAVSAIAKRRAYLDRFGI</sequence>
<evidence type="ECO:0000313" key="2">
    <source>
        <dbReference type="Proteomes" id="UP001433508"/>
    </source>
</evidence>
<keyword evidence="2" id="KW-1185">Reference proteome</keyword>
<proteinExistence type="predicted"/>
<dbReference type="Proteomes" id="UP001433508">
    <property type="component" value="Unassembled WGS sequence"/>
</dbReference>
<gene>
    <name evidence="1" type="ORF">V1525DRAFT_406210</name>
</gene>
<dbReference type="EMBL" id="MU971382">
    <property type="protein sequence ID" value="KAK9236673.1"/>
    <property type="molecule type" value="Genomic_DNA"/>
</dbReference>
<protein>
    <submittedName>
        <fullName evidence="1">Six-hairpin glycosidase-like protein</fullName>
    </submittedName>
</protein>